<keyword evidence="4 12" id="KW-0808">Transferase</keyword>
<comment type="similarity">
    <text evidence="1 12">Belongs to the thymidylate kinase family.</text>
</comment>
<keyword evidence="7 12" id="KW-0418">Kinase</keyword>
<keyword evidence="5 12" id="KW-0545">Nucleotide biosynthesis</keyword>
<evidence type="ECO:0000256" key="8">
    <source>
        <dbReference type="ARBA" id="ARBA00022840"/>
    </source>
</evidence>
<keyword evidence="6 12" id="KW-0547">Nucleotide-binding</keyword>
<dbReference type="GO" id="GO:0005524">
    <property type="term" value="F:ATP binding"/>
    <property type="evidence" value="ECO:0007669"/>
    <property type="project" value="UniProtKB-UniRule"/>
</dbReference>
<dbReference type="PANTHER" id="PTHR10344">
    <property type="entry name" value="THYMIDYLATE KINASE"/>
    <property type="match status" value="1"/>
</dbReference>
<dbReference type="OrthoDB" id="9774907at2"/>
<evidence type="ECO:0000259" key="13">
    <source>
        <dbReference type="Pfam" id="PF02223"/>
    </source>
</evidence>
<comment type="catalytic activity">
    <reaction evidence="10 12">
        <text>dTMP + ATP = dTDP + ADP</text>
        <dbReference type="Rhea" id="RHEA:13517"/>
        <dbReference type="ChEBI" id="CHEBI:30616"/>
        <dbReference type="ChEBI" id="CHEBI:58369"/>
        <dbReference type="ChEBI" id="CHEBI:63528"/>
        <dbReference type="ChEBI" id="CHEBI:456216"/>
        <dbReference type="EC" id="2.7.4.9"/>
    </reaction>
</comment>
<sequence length="214" mass="24372">MHVQRGCFITLEGLDGAGKSTHVQWLVEQLQSRGLPVVSTREPGGSILGEQLRQLVLTQSMDLKTETLLMFAGRCEHLETVIRPALHAGKWVVCDRFTDATYAYQGGGRQLGEDRISALEQWVHADLQPDRTWLFDVPLEVARERLGNSRDLDRFEQEGDAFFERTRHAYHERARKHPQRLHIIDSTVSIEAVRRALLLQIDELVSAHQEGSIQ</sequence>
<evidence type="ECO:0000256" key="9">
    <source>
        <dbReference type="ARBA" id="ARBA00029962"/>
    </source>
</evidence>
<dbReference type="Pfam" id="PF02223">
    <property type="entry name" value="Thymidylate_kin"/>
    <property type="match status" value="1"/>
</dbReference>
<dbReference type="NCBIfam" id="TIGR00041">
    <property type="entry name" value="DTMP_kinase"/>
    <property type="match status" value="1"/>
</dbReference>
<evidence type="ECO:0000256" key="10">
    <source>
        <dbReference type="ARBA" id="ARBA00048743"/>
    </source>
</evidence>
<protein>
    <recommendedName>
        <fullName evidence="3 12">Thymidylate kinase</fullName>
        <ecNumber evidence="2 12">2.7.4.9</ecNumber>
    </recommendedName>
    <alternativeName>
        <fullName evidence="9 12">dTMP kinase</fullName>
    </alternativeName>
</protein>
<dbReference type="Proteomes" id="UP000234190">
    <property type="component" value="Unassembled WGS sequence"/>
</dbReference>
<dbReference type="GO" id="GO:0005829">
    <property type="term" value="C:cytosol"/>
    <property type="evidence" value="ECO:0007669"/>
    <property type="project" value="TreeGrafter"/>
</dbReference>
<dbReference type="EMBL" id="PDNW01000003">
    <property type="protein sequence ID" value="PLC51056.1"/>
    <property type="molecule type" value="Genomic_DNA"/>
</dbReference>
<evidence type="ECO:0000256" key="6">
    <source>
        <dbReference type="ARBA" id="ARBA00022741"/>
    </source>
</evidence>
<evidence type="ECO:0000313" key="14">
    <source>
        <dbReference type="EMBL" id="PLC51056.1"/>
    </source>
</evidence>
<keyword evidence="8 12" id="KW-0067">ATP-binding</keyword>
<dbReference type="InterPro" id="IPR027417">
    <property type="entry name" value="P-loop_NTPase"/>
</dbReference>
<organism evidence="14 15">
    <name type="scientific">Pollutimonas subterranea</name>
    <dbReference type="NCBI Taxonomy" id="2045210"/>
    <lineage>
        <taxon>Bacteria</taxon>
        <taxon>Pseudomonadati</taxon>
        <taxon>Pseudomonadota</taxon>
        <taxon>Betaproteobacteria</taxon>
        <taxon>Burkholderiales</taxon>
        <taxon>Alcaligenaceae</taxon>
        <taxon>Pollutimonas</taxon>
    </lineage>
</organism>
<name>A0A2N4U7R0_9BURK</name>
<dbReference type="HAMAP" id="MF_00165">
    <property type="entry name" value="Thymidylate_kinase"/>
    <property type="match status" value="1"/>
</dbReference>
<reference evidence="14 15" key="1">
    <citation type="submission" date="2017-10" db="EMBL/GenBank/DDBJ databases">
        <title>Two draft genome sequences of Pusillimonas sp. strains isolated from a nitrate- and radionuclide-contaminated groundwater in Russia.</title>
        <authorList>
            <person name="Grouzdev D.S."/>
            <person name="Tourova T.P."/>
            <person name="Goeva M.A."/>
            <person name="Babich T.L."/>
            <person name="Sokolova D.S."/>
            <person name="Abdullin R."/>
            <person name="Poltaraus A.B."/>
            <person name="Toshchakov S.V."/>
            <person name="Nazina T.N."/>
        </authorList>
    </citation>
    <scope>NUCLEOTIDE SEQUENCE [LARGE SCALE GENOMIC DNA]</scope>
    <source>
        <strain evidence="14 15">JR1/69-3-13</strain>
    </source>
</reference>
<dbReference type="EC" id="2.7.4.9" evidence="2 12"/>
<dbReference type="GO" id="GO:0006227">
    <property type="term" value="P:dUDP biosynthetic process"/>
    <property type="evidence" value="ECO:0007669"/>
    <property type="project" value="TreeGrafter"/>
</dbReference>
<evidence type="ECO:0000256" key="11">
    <source>
        <dbReference type="ARBA" id="ARBA00057735"/>
    </source>
</evidence>
<comment type="function">
    <text evidence="11 12">Phosphorylation of dTMP to form dTDP in both de novo and salvage pathways of dTTP synthesis.</text>
</comment>
<evidence type="ECO:0000256" key="2">
    <source>
        <dbReference type="ARBA" id="ARBA00012980"/>
    </source>
</evidence>
<evidence type="ECO:0000256" key="5">
    <source>
        <dbReference type="ARBA" id="ARBA00022727"/>
    </source>
</evidence>
<comment type="caution">
    <text evidence="14">The sequence shown here is derived from an EMBL/GenBank/DDBJ whole genome shotgun (WGS) entry which is preliminary data.</text>
</comment>
<dbReference type="Gene3D" id="3.40.50.300">
    <property type="entry name" value="P-loop containing nucleotide triphosphate hydrolases"/>
    <property type="match status" value="1"/>
</dbReference>
<feature type="domain" description="Thymidylate kinase-like" evidence="13">
    <location>
        <begin position="11"/>
        <end position="195"/>
    </location>
</feature>
<feature type="binding site" evidence="12">
    <location>
        <begin position="13"/>
        <end position="20"/>
    </location>
    <ligand>
        <name>ATP</name>
        <dbReference type="ChEBI" id="CHEBI:30616"/>
    </ligand>
</feature>
<dbReference type="InterPro" id="IPR018094">
    <property type="entry name" value="Thymidylate_kinase"/>
</dbReference>
<dbReference type="CDD" id="cd01672">
    <property type="entry name" value="TMPK"/>
    <property type="match status" value="1"/>
</dbReference>
<dbReference type="PANTHER" id="PTHR10344:SF4">
    <property type="entry name" value="UMP-CMP KINASE 2, MITOCHONDRIAL"/>
    <property type="match status" value="1"/>
</dbReference>
<gene>
    <name evidence="12" type="primary">tmk</name>
    <name evidence="14" type="ORF">CR159_05550</name>
</gene>
<accession>A0A2N4U7R0</accession>
<evidence type="ECO:0000256" key="7">
    <source>
        <dbReference type="ARBA" id="ARBA00022777"/>
    </source>
</evidence>
<dbReference type="FunFam" id="3.40.50.300:FF:000225">
    <property type="entry name" value="Thymidylate kinase"/>
    <property type="match status" value="1"/>
</dbReference>
<dbReference type="AlphaFoldDB" id="A0A2N4U7R0"/>
<dbReference type="RefSeq" id="WP_102073008.1">
    <property type="nucleotide sequence ID" value="NZ_PDNW01000003.1"/>
</dbReference>
<dbReference type="InterPro" id="IPR039430">
    <property type="entry name" value="Thymidylate_kin-like_dom"/>
</dbReference>
<dbReference type="GO" id="GO:0006233">
    <property type="term" value="P:dTDP biosynthetic process"/>
    <property type="evidence" value="ECO:0007669"/>
    <property type="project" value="InterPro"/>
</dbReference>
<dbReference type="SUPFAM" id="SSF52540">
    <property type="entry name" value="P-loop containing nucleoside triphosphate hydrolases"/>
    <property type="match status" value="1"/>
</dbReference>
<dbReference type="GO" id="GO:0006235">
    <property type="term" value="P:dTTP biosynthetic process"/>
    <property type="evidence" value="ECO:0007669"/>
    <property type="project" value="UniProtKB-UniRule"/>
</dbReference>
<evidence type="ECO:0000256" key="4">
    <source>
        <dbReference type="ARBA" id="ARBA00022679"/>
    </source>
</evidence>
<evidence type="ECO:0000256" key="3">
    <source>
        <dbReference type="ARBA" id="ARBA00017144"/>
    </source>
</evidence>
<keyword evidence="15" id="KW-1185">Reference proteome</keyword>
<proteinExistence type="inferred from homology"/>
<evidence type="ECO:0000256" key="12">
    <source>
        <dbReference type="HAMAP-Rule" id="MF_00165"/>
    </source>
</evidence>
<evidence type="ECO:0000256" key="1">
    <source>
        <dbReference type="ARBA" id="ARBA00009776"/>
    </source>
</evidence>
<dbReference type="GO" id="GO:0004798">
    <property type="term" value="F:dTMP kinase activity"/>
    <property type="evidence" value="ECO:0007669"/>
    <property type="project" value="UniProtKB-UniRule"/>
</dbReference>
<evidence type="ECO:0000313" key="15">
    <source>
        <dbReference type="Proteomes" id="UP000234190"/>
    </source>
</evidence>